<dbReference type="InterPro" id="IPR016662">
    <property type="entry name" value="Acyl-CoA_thioEstase_long-chain"/>
</dbReference>
<dbReference type="eggNOG" id="arCOG01658">
    <property type="taxonomic scope" value="Archaea"/>
</dbReference>
<feature type="active site" description="Charge relay system" evidence="1">
    <location>
        <position position="261"/>
    </location>
</feature>
<dbReference type="InterPro" id="IPR029058">
    <property type="entry name" value="AB_hydrolase_fold"/>
</dbReference>
<dbReference type="STRING" id="519442.Huta_2895"/>
<dbReference type="PROSITE" id="PS51257">
    <property type="entry name" value="PROKAR_LIPOPROTEIN"/>
    <property type="match status" value="1"/>
</dbReference>
<dbReference type="GO" id="GO:0047617">
    <property type="term" value="F:fatty acyl-CoA hydrolase activity"/>
    <property type="evidence" value="ECO:0007669"/>
    <property type="project" value="TreeGrafter"/>
</dbReference>
<dbReference type="Gene3D" id="3.40.50.1820">
    <property type="entry name" value="alpha/beta hydrolase"/>
    <property type="match status" value="1"/>
</dbReference>
<gene>
    <name evidence="3" type="ordered locus">Huta_2895</name>
</gene>
<feature type="active site" description="Charge relay system" evidence="1">
    <location>
        <position position="379"/>
    </location>
</feature>
<evidence type="ECO:0000256" key="1">
    <source>
        <dbReference type="PIRSR" id="PIRSR016521-1"/>
    </source>
</evidence>
<dbReference type="GO" id="GO:0006631">
    <property type="term" value="P:fatty acid metabolic process"/>
    <property type="evidence" value="ECO:0007669"/>
    <property type="project" value="TreeGrafter"/>
</dbReference>
<accession>C7NRV1</accession>
<dbReference type="PIRSF" id="PIRSF016521">
    <property type="entry name" value="Acyl-CoA_hydro"/>
    <property type="match status" value="1"/>
</dbReference>
<dbReference type="KEGG" id="hut:Huta_2895"/>
<proteinExistence type="predicted"/>
<dbReference type="OrthoDB" id="205226at2157"/>
<evidence type="ECO:0000313" key="3">
    <source>
        <dbReference type="EMBL" id="ACV13056.1"/>
    </source>
</evidence>
<dbReference type="Pfam" id="PF08840">
    <property type="entry name" value="BAAT_C"/>
    <property type="match status" value="1"/>
</dbReference>
<evidence type="ECO:0000259" key="2">
    <source>
        <dbReference type="Pfam" id="PF08840"/>
    </source>
</evidence>
<dbReference type="InterPro" id="IPR014940">
    <property type="entry name" value="BAAT_C"/>
</dbReference>
<dbReference type="GeneID" id="8385204"/>
<feature type="domain" description="BAAT/Acyl-CoA thioester hydrolase C-terminal" evidence="2">
    <location>
        <begin position="232"/>
        <end position="457"/>
    </location>
</feature>
<organism evidence="3 4">
    <name type="scientific">Halorhabdus utahensis (strain DSM 12940 / JCM 11049 / AX-2)</name>
    <dbReference type="NCBI Taxonomy" id="519442"/>
    <lineage>
        <taxon>Archaea</taxon>
        <taxon>Methanobacteriati</taxon>
        <taxon>Methanobacteriota</taxon>
        <taxon>Stenosarchaea group</taxon>
        <taxon>Halobacteria</taxon>
        <taxon>Halobacteriales</taxon>
        <taxon>Haloarculaceae</taxon>
        <taxon>Halorhabdus</taxon>
    </lineage>
</organism>
<dbReference type="PANTHER" id="PTHR10824">
    <property type="entry name" value="ACYL-COENZYME A THIOESTERASE-RELATED"/>
    <property type="match status" value="1"/>
</dbReference>
<dbReference type="SUPFAM" id="SSF53474">
    <property type="entry name" value="alpha/beta-Hydrolases"/>
    <property type="match status" value="1"/>
</dbReference>
<name>C7NRV1_HALUD</name>
<keyword evidence="3" id="KW-0378">Hydrolase</keyword>
<dbReference type="GO" id="GO:0006637">
    <property type="term" value="P:acyl-CoA metabolic process"/>
    <property type="evidence" value="ECO:0007669"/>
    <property type="project" value="InterPro"/>
</dbReference>
<dbReference type="Gene3D" id="2.60.40.2240">
    <property type="entry name" value="Acyl-CoA thioester hydrolase/BAAT N-terminal domain"/>
    <property type="match status" value="1"/>
</dbReference>
<protein>
    <submittedName>
        <fullName evidence="3">BAAT/Acyl-CoA thioester hydrolase</fullName>
    </submittedName>
</protein>
<feature type="active site" description="Charge relay system" evidence="1">
    <location>
        <position position="414"/>
    </location>
</feature>
<evidence type="ECO:0000313" key="4">
    <source>
        <dbReference type="Proteomes" id="UP000002071"/>
    </source>
</evidence>
<dbReference type="EMBL" id="CP001687">
    <property type="protein sequence ID" value="ACV13056.1"/>
    <property type="molecule type" value="Genomic_DNA"/>
</dbReference>
<dbReference type="AlphaFoldDB" id="C7NRV1"/>
<dbReference type="PANTHER" id="PTHR10824:SF4">
    <property type="entry name" value="ACYL-COENZYME A THIOESTERASE 1-LIKE"/>
    <property type="match status" value="1"/>
</dbReference>
<sequence>MEAVTRRQVLGSIGAVGVGTLAGCNQSGEGSDCGLRGTAAEEPTVQVEGESLVGDPFLVRLAGFQSNTDVTLTYSAVDGKDTEFELESTLTTDNSGTVETDACSPGRSRMMLDELSPKADDGQDIFVAGSKQVFPIDITASVDDKQVASAQAERRYRDLGIAETTLRVADDGIAGRYFKPPGDGPFPGVVTLHGSGANRTDRESQLLATQGYASLALQYFGTAGVPAQLIDVPLSYFQDGIEWLLDRPAVRSEGVGLVGVSRGVEPALFAAADYDGPTAVVGYAGSGIAYSSPDALNWASPWTRNGEPLLTDERYRRLFRVDYDCGGSSCDYTDPSQACEWVNCMYETMADRAPDALDMAMPAVENIDGPVLLHTGKADEIWAAPRWSELLIARFDAADFENDYAHHVYSGAGHIITLPYWPYQSLSDDRFGGTPTANNRAAITAWPRTLDHLDQGLR</sequence>
<dbReference type="RefSeq" id="WP_015790618.1">
    <property type="nucleotide sequence ID" value="NC_013158.1"/>
</dbReference>
<dbReference type="HOGENOM" id="CLU_029849_3_0_2"/>
<dbReference type="Proteomes" id="UP000002071">
    <property type="component" value="Chromosome"/>
</dbReference>
<dbReference type="InterPro" id="IPR042490">
    <property type="entry name" value="Thio_Ohase/BAAT_N"/>
</dbReference>
<keyword evidence="4" id="KW-1185">Reference proteome</keyword>
<reference evidence="3 4" key="1">
    <citation type="journal article" date="2009" name="Stand. Genomic Sci.">
        <title>Complete genome sequence of Halorhabdus utahensis type strain (AX-2).</title>
        <authorList>
            <person name="Anderson I."/>
            <person name="Tindall B.J."/>
            <person name="Pomrenke H."/>
            <person name="Goker M."/>
            <person name="Lapidus A."/>
            <person name="Nolan M."/>
            <person name="Copeland A."/>
            <person name="Glavina Del Rio T."/>
            <person name="Chen F."/>
            <person name="Tice H."/>
            <person name="Cheng J.F."/>
            <person name="Lucas S."/>
            <person name="Chertkov O."/>
            <person name="Bruce D."/>
            <person name="Brettin T."/>
            <person name="Detter J.C."/>
            <person name="Han C."/>
            <person name="Goodwin L."/>
            <person name="Land M."/>
            <person name="Hauser L."/>
            <person name="Chang Y.J."/>
            <person name="Jeffries C.D."/>
            <person name="Pitluck S."/>
            <person name="Pati A."/>
            <person name="Mavromatis K."/>
            <person name="Ivanova N."/>
            <person name="Ovchinnikova G."/>
            <person name="Chen A."/>
            <person name="Palaniappan K."/>
            <person name="Chain P."/>
            <person name="Rohde M."/>
            <person name="Bristow J."/>
            <person name="Eisen J.A."/>
            <person name="Markowitz V."/>
            <person name="Hugenholtz P."/>
            <person name="Kyrpides N.C."/>
            <person name="Klenk H.P."/>
        </authorList>
    </citation>
    <scope>NUCLEOTIDE SEQUENCE [LARGE SCALE GENOMIC DNA]</scope>
    <source>
        <strain evidence="4">DSM 12940 / JCM 11049 / AX-2</strain>
    </source>
</reference>